<feature type="domain" description="G-protein coupled receptors family 3 profile" evidence="12">
    <location>
        <begin position="62"/>
        <end position="106"/>
    </location>
</feature>
<feature type="transmembrane region" description="Helical" evidence="11">
    <location>
        <begin position="123"/>
        <end position="145"/>
    </location>
</feature>
<comment type="similarity">
    <text evidence="2">Belongs to the G-protein coupled receptor 3 family.</text>
</comment>
<dbReference type="InterPro" id="IPR043458">
    <property type="entry name" value="GPR158/179"/>
</dbReference>
<name>A0ABV0N407_9TELE</name>
<dbReference type="PROSITE" id="PS50259">
    <property type="entry name" value="G_PROTEIN_RECEP_F3_4"/>
    <property type="match status" value="1"/>
</dbReference>
<keyword evidence="6" id="KW-0297">G-protein coupled receptor</keyword>
<dbReference type="InterPro" id="IPR017978">
    <property type="entry name" value="GPCR_3_C"/>
</dbReference>
<accession>A0ABV0N407</accession>
<feature type="transmembrane region" description="Helical" evidence="11">
    <location>
        <begin position="82"/>
        <end position="103"/>
    </location>
</feature>
<evidence type="ECO:0000256" key="3">
    <source>
        <dbReference type="ARBA" id="ARBA00022475"/>
    </source>
</evidence>
<evidence type="ECO:0000256" key="7">
    <source>
        <dbReference type="ARBA" id="ARBA00023136"/>
    </source>
</evidence>
<keyword evidence="9" id="KW-0325">Glycoprotein</keyword>
<gene>
    <name evidence="13" type="ORF">GOODEAATRI_024375</name>
</gene>
<keyword evidence="3" id="KW-1003">Cell membrane</keyword>
<evidence type="ECO:0000313" key="13">
    <source>
        <dbReference type="EMBL" id="MEQ2166115.1"/>
    </source>
</evidence>
<evidence type="ECO:0000256" key="4">
    <source>
        <dbReference type="ARBA" id="ARBA00022692"/>
    </source>
</evidence>
<evidence type="ECO:0000256" key="2">
    <source>
        <dbReference type="ARBA" id="ARBA00007242"/>
    </source>
</evidence>
<organism evidence="13 14">
    <name type="scientific">Goodea atripinnis</name>
    <dbReference type="NCBI Taxonomy" id="208336"/>
    <lineage>
        <taxon>Eukaryota</taxon>
        <taxon>Metazoa</taxon>
        <taxon>Chordata</taxon>
        <taxon>Craniata</taxon>
        <taxon>Vertebrata</taxon>
        <taxon>Euteleostomi</taxon>
        <taxon>Actinopterygii</taxon>
        <taxon>Neopterygii</taxon>
        <taxon>Teleostei</taxon>
        <taxon>Neoteleostei</taxon>
        <taxon>Acanthomorphata</taxon>
        <taxon>Ovalentaria</taxon>
        <taxon>Atherinomorphae</taxon>
        <taxon>Cyprinodontiformes</taxon>
        <taxon>Goodeidae</taxon>
        <taxon>Goodea</taxon>
    </lineage>
</organism>
<dbReference type="Pfam" id="PF00003">
    <property type="entry name" value="7tm_3"/>
    <property type="match status" value="1"/>
</dbReference>
<evidence type="ECO:0000256" key="9">
    <source>
        <dbReference type="ARBA" id="ARBA00023180"/>
    </source>
</evidence>
<dbReference type="EMBL" id="JAHRIO010022710">
    <property type="protein sequence ID" value="MEQ2166115.1"/>
    <property type="molecule type" value="Genomic_DNA"/>
</dbReference>
<keyword evidence="5 11" id="KW-1133">Transmembrane helix</keyword>
<protein>
    <recommendedName>
        <fullName evidence="12">G-protein coupled receptors family 3 profile domain-containing protein</fullName>
    </recommendedName>
</protein>
<evidence type="ECO:0000256" key="6">
    <source>
        <dbReference type="ARBA" id="ARBA00023040"/>
    </source>
</evidence>
<evidence type="ECO:0000313" key="14">
    <source>
        <dbReference type="Proteomes" id="UP001476798"/>
    </source>
</evidence>
<evidence type="ECO:0000256" key="8">
    <source>
        <dbReference type="ARBA" id="ARBA00023170"/>
    </source>
</evidence>
<evidence type="ECO:0000256" key="10">
    <source>
        <dbReference type="ARBA" id="ARBA00023224"/>
    </source>
</evidence>
<keyword evidence="10" id="KW-0807">Transducer</keyword>
<keyword evidence="4 11" id="KW-0812">Transmembrane</keyword>
<evidence type="ECO:0000256" key="1">
    <source>
        <dbReference type="ARBA" id="ARBA00004651"/>
    </source>
</evidence>
<evidence type="ECO:0000256" key="5">
    <source>
        <dbReference type="ARBA" id="ARBA00022989"/>
    </source>
</evidence>
<keyword evidence="14" id="KW-1185">Reference proteome</keyword>
<feature type="transmembrane region" description="Helical" evidence="11">
    <location>
        <begin position="27"/>
        <end position="48"/>
    </location>
</feature>
<comment type="subcellular location">
    <subcellularLocation>
        <location evidence="1">Cell membrane</location>
        <topology evidence="1">Multi-pass membrane protein</topology>
    </subcellularLocation>
</comment>
<sequence>MPICLPCWPGCKSCQDSTPCWVQEDRLLRAGVLALQGVFMFLVFASMLIGSGPPASYCWKPFYSVFILYFKPSTFRCILLRWVRMLGFSIVYGTITLKMYRVLKVFLSRTAQRMPYMSSLHLLRILGVMLMTVSWFLCAWTVGVLQNRDRNIPVFVTATTSDGQGFSLCYLDRWDYMMAVGECGQTGSS</sequence>
<proteinExistence type="inferred from homology"/>
<keyword evidence="7 11" id="KW-0472">Membrane</keyword>
<keyword evidence="8" id="KW-0675">Receptor</keyword>
<comment type="caution">
    <text evidence="13">The sequence shown here is derived from an EMBL/GenBank/DDBJ whole genome shotgun (WGS) entry which is preliminary data.</text>
</comment>
<dbReference type="PANTHER" id="PTHR32546:SF7">
    <property type="entry name" value="G-PROTEIN COUPLED RECEPTOR 179-RELATED"/>
    <property type="match status" value="1"/>
</dbReference>
<reference evidence="13 14" key="1">
    <citation type="submission" date="2021-06" db="EMBL/GenBank/DDBJ databases">
        <authorList>
            <person name="Palmer J.M."/>
        </authorList>
    </citation>
    <scope>NUCLEOTIDE SEQUENCE [LARGE SCALE GENOMIC DNA]</scope>
    <source>
        <strain evidence="13 14">GA_2019</strain>
        <tissue evidence="13">Muscle</tissue>
    </source>
</reference>
<evidence type="ECO:0000259" key="12">
    <source>
        <dbReference type="PROSITE" id="PS50259"/>
    </source>
</evidence>
<dbReference type="Proteomes" id="UP001476798">
    <property type="component" value="Unassembled WGS sequence"/>
</dbReference>
<evidence type="ECO:0000256" key="11">
    <source>
        <dbReference type="SAM" id="Phobius"/>
    </source>
</evidence>
<dbReference type="PANTHER" id="PTHR32546">
    <property type="entry name" value="G-PROTEIN COUPLED RECEPTOR 158-RELATED"/>
    <property type="match status" value="1"/>
</dbReference>